<name>A0A398CBR8_9BACL</name>
<organism evidence="1 2">
    <name type="scientific">Cohnella faecalis</name>
    <dbReference type="NCBI Taxonomy" id="2315694"/>
    <lineage>
        <taxon>Bacteria</taxon>
        <taxon>Bacillati</taxon>
        <taxon>Bacillota</taxon>
        <taxon>Bacilli</taxon>
        <taxon>Bacillales</taxon>
        <taxon>Paenibacillaceae</taxon>
        <taxon>Cohnella</taxon>
    </lineage>
</organism>
<dbReference type="EMBL" id="QXJM01000063">
    <property type="protein sequence ID" value="RIE00223.1"/>
    <property type="molecule type" value="Genomic_DNA"/>
</dbReference>
<reference evidence="1 2" key="1">
    <citation type="submission" date="2018-09" db="EMBL/GenBank/DDBJ databases">
        <title>Cohnella cavernae sp. nov., isolated from a karst cave.</title>
        <authorList>
            <person name="Zhu H."/>
        </authorList>
    </citation>
    <scope>NUCLEOTIDE SEQUENCE [LARGE SCALE GENOMIC DNA]</scope>
    <source>
        <strain evidence="1 2">K2E09-144</strain>
    </source>
</reference>
<protein>
    <submittedName>
        <fullName evidence="1">Uncharacterized protein</fullName>
    </submittedName>
</protein>
<dbReference type="Proteomes" id="UP000266340">
    <property type="component" value="Unassembled WGS sequence"/>
</dbReference>
<proteinExistence type="predicted"/>
<dbReference type="RefSeq" id="WP_119152677.1">
    <property type="nucleotide sequence ID" value="NZ_JBHSOV010000008.1"/>
</dbReference>
<evidence type="ECO:0000313" key="1">
    <source>
        <dbReference type="EMBL" id="RIE00223.1"/>
    </source>
</evidence>
<gene>
    <name evidence="1" type="ORF">D3H35_29760</name>
</gene>
<comment type="caution">
    <text evidence="1">The sequence shown here is derived from an EMBL/GenBank/DDBJ whole genome shotgun (WGS) entry which is preliminary data.</text>
</comment>
<accession>A0A398CBR8</accession>
<dbReference type="OrthoDB" id="9858088at2"/>
<keyword evidence="2" id="KW-1185">Reference proteome</keyword>
<evidence type="ECO:0000313" key="2">
    <source>
        <dbReference type="Proteomes" id="UP000266340"/>
    </source>
</evidence>
<dbReference type="AlphaFoldDB" id="A0A398CBR8"/>
<sequence length="240" mass="27078">MSDPNMLVLNTRMIQNQALENGKKATTDYRDLTMRYKLLFGMLKQLIEIPVAKKILDFHKIHFQYLLIVVTAVENMKPFDDAIEQIQRNLDEYVRQTGLVLAAVRDIPQDPWEGMNKMGLIVLAPALKESPELARTYNDTLDAYEKLTQEALNAATLCADQGRAIEADTRLKAVEILAKLDALKAQGAIDVVLIEAARKKVQFIQLDTMTRIQTTRGNAEDGVKRLQPMVLKAAQAQRID</sequence>